<dbReference type="PROSITE" id="PS51710">
    <property type="entry name" value="G_OBG"/>
    <property type="match status" value="1"/>
</dbReference>
<evidence type="ECO:0000259" key="3">
    <source>
        <dbReference type="PROSITE" id="PS51710"/>
    </source>
</evidence>
<keyword evidence="2" id="KW-0342">GTP-binding</keyword>
<dbReference type="AlphaFoldDB" id="A0A1B0C471"/>
<dbReference type="GO" id="GO:0042254">
    <property type="term" value="P:ribosome biogenesis"/>
    <property type="evidence" value="ECO:0007669"/>
    <property type="project" value="UniProtKB-UniRule"/>
</dbReference>
<evidence type="ECO:0000313" key="5">
    <source>
        <dbReference type="EnsemblMetazoa" id="GPPI048652-PA"/>
    </source>
</evidence>
<accession>A0A1B0C471</accession>
<sequence>MAHKKAGGSTRNGRDSIDHATILVQGGKGGNGHVSFRKEKYIPRGGPDGGNGGHGVPIGTKIFYIRNSHEIVIGNTQYHKQKFIVAKGGSHGFGNHHFKSSICRVPRKCSYGKPGESKILELDFKLSADVGLFGLTNVGRSLFMHVISNANPKISYYPFATRFPYLGVRRQLECIII</sequence>
<feature type="domain" description="Obg" evidence="4">
    <location>
        <begin position="1"/>
        <end position="127"/>
    </location>
</feature>
<dbReference type="EMBL" id="JXJN01025293">
    <property type="status" value="NOT_ANNOTATED_CDS"/>
    <property type="molecule type" value="Genomic_DNA"/>
</dbReference>
<feature type="domain" description="OBG-type G" evidence="3">
    <location>
        <begin position="128"/>
        <end position="177"/>
    </location>
</feature>
<dbReference type="SUPFAM" id="SSF52540">
    <property type="entry name" value="P-loop containing nucleoside triphosphate hydrolases"/>
    <property type="match status" value="1"/>
</dbReference>
<dbReference type="PROSITE" id="PS51883">
    <property type="entry name" value="OBG"/>
    <property type="match status" value="1"/>
</dbReference>
<reference evidence="6" key="1">
    <citation type="submission" date="2015-01" db="EMBL/GenBank/DDBJ databases">
        <authorList>
            <person name="Aksoy S."/>
            <person name="Warren W."/>
            <person name="Wilson R.K."/>
        </authorList>
    </citation>
    <scope>NUCLEOTIDE SEQUENCE [LARGE SCALE GENOMIC DNA]</scope>
    <source>
        <strain evidence="6">IAEA</strain>
    </source>
</reference>
<dbReference type="Gene3D" id="3.40.50.300">
    <property type="entry name" value="P-loop containing nucleotide triphosphate hydrolases"/>
    <property type="match status" value="1"/>
</dbReference>
<dbReference type="PRINTS" id="PR00326">
    <property type="entry name" value="GTP1OBG"/>
</dbReference>
<evidence type="ECO:0000313" key="6">
    <source>
        <dbReference type="Proteomes" id="UP000092460"/>
    </source>
</evidence>
<dbReference type="GO" id="GO:0003924">
    <property type="term" value="F:GTPase activity"/>
    <property type="evidence" value="ECO:0007669"/>
    <property type="project" value="InterPro"/>
</dbReference>
<dbReference type="InterPro" id="IPR036726">
    <property type="entry name" value="GTP1_OBG_dom_sf"/>
</dbReference>
<evidence type="ECO:0000259" key="4">
    <source>
        <dbReference type="PROSITE" id="PS51883"/>
    </source>
</evidence>
<evidence type="ECO:0000256" key="2">
    <source>
        <dbReference type="ARBA" id="ARBA00023134"/>
    </source>
</evidence>
<organism evidence="5 6">
    <name type="scientific">Glossina palpalis gambiensis</name>
    <dbReference type="NCBI Taxonomy" id="67801"/>
    <lineage>
        <taxon>Eukaryota</taxon>
        <taxon>Metazoa</taxon>
        <taxon>Ecdysozoa</taxon>
        <taxon>Arthropoda</taxon>
        <taxon>Hexapoda</taxon>
        <taxon>Insecta</taxon>
        <taxon>Pterygota</taxon>
        <taxon>Neoptera</taxon>
        <taxon>Endopterygota</taxon>
        <taxon>Diptera</taxon>
        <taxon>Brachycera</taxon>
        <taxon>Muscomorpha</taxon>
        <taxon>Hippoboscoidea</taxon>
        <taxon>Glossinidae</taxon>
        <taxon>Glossina</taxon>
    </lineage>
</organism>
<dbReference type="Proteomes" id="UP000092460">
    <property type="component" value="Unassembled WGS sequence"/>
</dbReference>
<keyword evidence="1" id="KW-0547">Nucleotide-binding</keyword>
<dbReference type="SUPFAM" id="SSF82051">
    <property type="entry name" value="Obg GTP-binding protein N-terminal domain"/>
    <property type="match status" value="1"/>
</dbReference>
<name>A0A1B0C471_9MUSC</name>
<dbReference type="PANTHER" id="PTHR11702">
    <property type="entry name" value="DEVELOPMENTALLY REGULATED GTP-BINDING PROTEIN-RELATED"/>
    <property type="match status" value="1"/>
</dbReference>
<dbReference type="InterPro" id="IPR006169">
    <property type="entry name" value="GTP1_OBG_dom"/>
</dbReference>
<dbReference type="InterPro" id="IPR045086">
    <property type="entry name" value="OBG_GTPase"/>
</dbReference>
<proteinExistence type="predicted"/>
<dbReference type="InterPro" id="IPR006073">
    <property type="entry name" value="GTP-bd"/>
</dbReference>
<dbReference type="EnsemblMetazoa" id="GPPI048652-RA">
    <property type="protein sequence ID" value="GPPI048652-PA"/>
    <property type="gene ID" value="GPPI048652"/>
</dbReference>
<protein>
    <recommendedName>
        <fullName evidence="7">Obg domain-containing protein</fullName>
    </recommendedName>
</protein>
<dbReference type="Pfam" id="PF01926">
    <property type="entry name" value="MMR_HSR1"/>
    <property type="match status" value="1"/>
</dbReference>
<dbReference type="Gene3D" id="2.70.210.12">
    <property type="entry name" value="GTP1/OBG domain"/>
    <property type="match status" value="2"/>
</dbReference>
<evidence type="ECO:0008006" key="7">
    <source>
        <dbReference type="Google" id="ProtNLM"/>
    </source>
</evidence>
<dbReference type="EMBL" id="JXJN01025294">
    <property type="status" value="NOT_ANNOTATED_CDS"/>
    <property type="molecule type" value="Genomic_DNA"/>
</dbReference>
<dbReference type="VEuPathDB" id="VectorBase:GPPI048652"/>
<dbReference type="InterPro" id="IPR027417">
    <property type="entry name" value="P-loop_NTPase"/>
</dbReference>
<dbReference type="STRING" id="67801.A0A1B0C471"/>
<dbReference type="InterPro" id="IPR031167">
    <property type="entry name" value="G_OBG"/>
</dbReference>
<reference evidence="5" key="2">
    <citation type="submission" date="2020-05" db="UniProtKB">
        <authorList>
            <consortium name="EnsemblMetazoa"/>
        </authorList>
    </citation>
    <scope>IDENTIFICATION</scope>
    <source>
        <strain evidence="5">IAEA</strain>
    </source>
</reference>
<dbReference type="GO" id="GO:0005525">
    <property type="term" value="F:GTP binding"/>
    <property type="evidence" value="ECO:0007669"/>
    <property type="project" value="UniProtKB-KW"/>
</dbReference>
<dbReference type="Pfam" id="PF01018">
    <property type="entry name" value="GTP1_OBG"/>
    <property type="match status" value="1"/>
</dbReference>
<evidence type="ECO:0000256" key="1">
    <source>
        <dbReference type="ARBA" id="ARBA00022741"/>
    </source>
</evidence>
<dbReference type="PANTHER" id="PTHR11702:SF31">
    <property type="entry name" value="MITOCHONDRIAL RIBOSOME-ASSOCIATED GTPASE 2"/>
    <property type="match status" value="1"/>
</dbReference>
<keyword evidence="6" id="KW-1185">Reference proteome</keyword>